<evidence type="ECO:0000313" key="4">
    <source>
        <dbReference type="Proteomes" id="UP000031186"/>
    </source>
</evidence>
<evidence type="ECO:0000256" key="1">
    <source>
        <dbReference type="ARBA" id="ARBA00008045"/>
    </source>
</evidence>
<dbReference type="GO" id="GO:0044183">
    <property type="term" value="F:protein folding chaperone"/>
    <property type="evidence" value="ECO:0007669"/>
    <property type="project" value="TreeGrafter"/>
</dbReference>
<dbReference type="PANTHER" id="PTHR20903">
    <property type="entry name" value="PREFOLDIN SUBUNIT 1-RELATED"/>
    <property type="match status" value="1"/>
</dbReference>
<evidence type="ECO:0000313" key="3">
    <source>
        <dbReference type="EMBL" id="KID62803.1"/>
    </source>
</evidence>
<reference evidence="3 4" key="1">
    <citation type="journal article" date="2014" name="Proc. Natl. Acad. Sci. U.S.A.">
        <title>Trajectory and genomic determinants of fungal-pathogen speciation and host adaptation.</title>
        <authorList>
            <person name="Hu X."/>
            <person name="Xiao G."/>
            <person name="Zheng P."/>
            <person name="Shang Y."/>
            <person name="Su Y."/>
            <person name="Zhang X."/>
            <person name="Liu X."/>
            <person name="Zhan S."/>
            <person name="St Leger R.J."/>
            <person name="Wang C."/>
        </authorList>
    </citation>
    <scope>NUCLEOTIDE SEQUENCE [LARGE SCALE GENOMIC DNA]</scope>
    <source>
        <strain evidence="3 4">ARSEF 549</strain>
    </source>
</reference>
<evidence type="ECO:0000256" key="2">
    <source>
        <dbReference type="ARBA" id="ARBA00023186"/>
    </source>
</evidence>
<dbReference type="InterPro" id="IPR009053">
    <property type="entry name" value="Prefoldin"/>
</dbReference>
<dbReference type="GO" id="GO:0005737">
    <property type="term" value="C:cytoplasm"/>
    <property type="evidence" value="ECO:0007669"/>
    <property type="project" value="TreeGrafter"/>
</dbReference>
<dbReference type="PANTHER" id="PTHR20903:SF0">
    <property type="entry name" value="PREFOLDIN SUBUNIT 1"/>
    <property type="match status" value="1"/>
</dbReference>
<dbReference type="Gene3D" id="1.10.287.370">
    <property type="match status" value="1"/>
</dbReference>
<keyword evidence="4" id="KW-1185">Reference proteome</keyword>
<dbReference type="VEuPathDB" id="FungiDB:MAN_08019"/>
<dbReference type="AlphaFoldDB" id="A0A0B4EXI0"/>
<dbReference type="GO" id="GO:0051082">
    <property type="term" value="F:unfolded protein binding"/>
    <property type="evidence" value="ECO:0007669"/>
    <property type="project" value="TreeGrafter"/>
</dbReference>
<gene>
    <name evidence="3" type="ORF">MAN_08019</name>
</gene>
<sequence length="123" mass="13471">MSISNEALHKLAREIETQAVAAQQQIGLARTQMAAKQREQRLVSLTLSELASLPEEAVVYEGVGKILTNVFYILKPRTKTAASTLNRCSAVAEAMVQLPCVAKLAQSNLQVWTNGTSNFEPER</sequence>
<comment type="similarity">
    <text evidence="1">Belongs to the prefoldin subunit beta family.</text>
</comment>
<dbReference type="Proteomes" id="UP000031186">
    <property type="component" value="Unassembled WGS sequence"/>
</dbReference>
<proteinExistence type="inferred from homology"/>
<dbReference type="HOGENOM" id="CLU_2015799_0_0_1"/>
<dbReference type="SUPFAM" id="SSF46579">
    <property type="entry name" value="Prefoldin"/>
    <property type="match status" value="1"/>
</dbReference>
<dbReference type="EMBL" id="AZNF01000011">
    <property type="protein sequence ID" value="KID62803.1"/>
    <property type="molecule type" value="Genomic_DNA"/>
</dbReference>
<comment type="caution">
    <text evidence="3">The sequence shown here is derived from an EMBL/GenBank/DDBJ whole genome shotgun (WGS) entry which is preliminary data.</text>
</comment>
<keyword evidence="2" id="KW-0143">Chaperone</keyword>
<feature type="non-terminal residue" evidence="3">
    <location>
        <position position="1"/>
    </location>
</feature>
<organism evidence="3 4">
    <name type="scientific">Metarhizium anisopliae (strain ARSEF 549)</name>
    <dbReference type="NCBI Taxonomy" id="3151832"/>
    <lineage>
        <taxon>Eukaryota</taxon>
        <taxon>Fungi</taxon>
        <taxon>Dikarya</taxon>
        <taxon>Ascomycota</taxon>
        <taxon>Pezizomycotina</taxon>
        <taxon>Sordariomycetes</taxon>
        <taxon>Hypocreomycetidae</taxon>
        <taxon>Hypocreales</taxon>
        <taxon>Clavicipitaceae</taxon>
        <taxon>Metarhizium</taxon>
    </lineage>
</organism>
<name>A0A0B4EXI0_METAF</name>
<accession>A0A0B4EXI0</accession>
<protein>
    <submittedName>
        <fullName evidence="3">Prefoldin subunit 1</fullName>
    </submittedName>
</protein>
<dbReference type="OrthoDB" id="2015447at2759"/>